<comment type="similarity">
    <text evidence="8">Belongs to the RING-type zinc finger family. ATL subfamily.</text>
</comment>
<keyword evidence="13" id="KW-1185">Reference proteome</keyword>
<dbReference type="InterPro" id="IPR001841">
    <property type="entry name" value="Znf_RING"/>
</dbReference>
<proteinExistence type="inferred from homology"/>
<evidence type="ECO:0000259" key="11">
    <source>
        <dbReference type="PROSITE" id="PS50089"/>
    </source>
</evidence>
<evidence type="ECO:0000313" key="12">
    <source>
        <dbReference type="EnsemblPlants" id="Kaladp0060s0023.1.v1.1.CDS.1"/>
    </source>
</evidence>
<dbReference type="Proteomes" id="UP000594263">
    <property type="component" value="Unplaced"/>
</dbReference>
<dbReference type="PANTHER" id="PTHR46539">
    <property type="entry name" value="E3 UBIQUITIN-PROTEIN LIGASE ATL42"/>
    <property type="match status" value="1"/>
</dbReference>
<dbReference type="InterPro" id="IPR013083">
    <property type="entry name" value="Znf_RING/FYVE/PHD"/>
</dbReference>
<keyword evidence="3" id="KW-0479">Metal-binding</keyword>
<dbReference type="PROSITE" id="PS50089">
    <property type="entry name" value="ZF_RING_2"/>
    <property type="match status" value="1"/>
</dbReference>
<organism evidence="12 13">
    <name type="scientific">Kalanchoe fedtschenkoi</name>
    <name type="common">Lavender scallops</name>
    <name type="synonym">South American air plant</name>
    <dbReference type="NCBI Taxonomy" id="63787"/>
    <lineage>
        <taxon>Eukaryota</taxon>
        <taxon>Viridiplantae</taxon>
        <taxon>Streptophyta</taxon>
        <taxon>Embryophyta</taxon>
        <taxon>Tracheophyta</taxon>
        <taxon>Spermatophyta</taxon>
        <taxon>Magnoliopsida</taxon>
        <taxon>eudicotyledons</taxon>
        <taxon>Gunneridae</taxon>
        <taxon>Pentapetalae</taxon>
        <taxon>Saxifragales</taxon>
        <taxon>Crassulaceae</taxon>
        <taxon>Kalanchoe</taxon>
    </lineage>
</organism>
<evidence type="ECO:0000256" key="10">
    <source>
        <dbReference type="SAM" id="Phobius"/>
    </source>
</evidence>
<evidence type="ECO:0000256" key="8">
    <source>
        <dbReference type="ARBA" id="ARBA00024209"/>
    </source>
</evidence>
<dbReference type="SMART" id="SM00184">
    <property type="entry name" value="RING"/>
    <property type="match status" value="1"/>
</dbReference>
<evidence type="ECO:0000256" key="6">
    <source>
        <dbReference type="ARBA" id="ARBA00022989"/>
    </source>
</evidence>
<dbReference type="GO" id="GO:0008270">
    <property type="term" value="F:zinc ion binding"/>
    <property type="evidence" value="ECO:0007669"/>
    <property type="project" value="UniProtKB-KW"/>
</dbReference>
<feature type="transmembrane region" description="Helical" evidence="10">
    <location>
        <begin position="30"/>
        <end position="51"/>
    </location>
</feature>
<keyword evidence="6 10" id="KW-1133">Transmembrane helix</keyword>
<reference evidence="12" key="1">
    <citation type="submission" date="2021-01" db="UniProtKB">
        <authorList>
            <consortium name="EnsemblPlants"/>
        </authorList>
    </citation>
    <scope>IDENTIFICATION</scope>
</reference>
<sequence>MSRNRRFLAESPRPPFMSDHDCNNHTWPTVMYTCMLFILILLILTLIYNLIRRRSATAQSQPRSGCCSHDHMQLQLQALPVNVHEGRTSEEEAVCAVCLGEYERGERLRLLPCRHVFHCACIDPWLRESGVCPVCRRVAVDKELIRVENAQRCSERLMATTNIRTVMGTAQLI</sequence>
<evidence type="ECO:0000256" key="2">
    <source>
        <dbReference type="ARBA" id="ARBA00022692"/>
    </source>
</evidence>
<dbReference type="GO" id="GO:0016020">
    <property type="term" value="C:membrane"/>
    <property type="evidence" value="ECO:0007669"/>
    <property type="project" value="UniProtKB-SubCell"/>
</dbReference>
<evidence type="ECO:0000256" key="5">
    <source>
        <dbReference type="ARBA" id="ARBA00022833"/>
    </source>
</evidence>
<accession>A0A7N1A176</accession>
<keyword evidence="5" id="KW-0862">Zinc</keyword>
<dbReference type="OMA" id="ANHRNNG"/>
<dbReference type="CDD" id="cd16454">
    <property type="entry name" value="RING-H2_PA-TM-RING"/>
    <property type="match status" value="1"/>
</dbReference>
<dbReference type="PANTHER" id="PTHR46539:SF1">
    <property type="entry name" value="E3 UBIQUITIN-PROTEIN LIGASE ATL42"/>
    <property type="match status" value="1"/>
</dbReference>
<dbReference type="SUPFAM" id="SSF57850">
    <property type="entry name" value="RING/U-box"/>
    <property type="match status" value="1"/>
</dbReference>
<evidence type="ECO:0000256" key="1">
    <source>
        <dbReference type="ARBA" id="ARBA00004370"/>
    </source>
</evidence>
<evidence type="ECO:0000313" key="13">
    <source>
        <dbReference type="Proteomes" id="UP000594263"/>
    </source>
</evidence>
<name>A0A7N1A176_KALFE</name>
<evidence type="ECO:0000256" key="7">
    <source>
        <dbReference type="ARBA" id="ARBA00023136"/>
    </source>
</evidence>
<keyword evidence="7 10" id="KW-0472">Membrane</keyword>
<evidence type="ECO:0000256" key="3">
    <source>
        <dbReference type="ARBA" id="ARBA00022723"/>
    </source>
</evidence>
<dbReference type="Gramene" id="Kaladp0060s0023.1.v1.1">
    <property type="protein sequence ID" value="Kaladp0060s0023.1.v1.1.CDS.1"/>
    <property type="gene ID" value="Kaladp0060s0023.v1.1"/>
</dbReference>
<keyword evidence="2 10" id="KW-0812">Transmembrane</keyword>
<dbReference type="AlphaFoldDB" id="A0A7N1A176"/>
<dbReference type="EnsemblPlants" id="Kaladp0060s0023.1.v1.1">
    <property type="protein sequence ID" value="Kaladp0060s0023.1.v1.1.CDS.1"/>
    <property type="gene ID" value="Kaladp0060s0023.v1.1"/>
</dbReference>
<protein>
    <recommendedName>
        <fullName evidence="11">RING-type domain-containing protein</fullName>
    </recommendedName>
</protein>
<evidence type="ECO:0000256" key="9">
    <source>
        <dbReference type="PROSITE-ProRule" id="PRU00175"/>
    </source>
</evidence>
<evidence type="ECO:0000256" key="4">
    <source>
        <dbReference type="ARBA" id="ARBA00022771"/>
    </source>
</evidence>
<comment type="subcellular location">
    <subcellularLocation>
        <location evidence="1">Membrane</location>
    </subcellularLocation>
</comment>
<keyword evidence="4 9" id="KW-0863">Zinc-finger</keyword>
<dbReference type="Gene3D" id="3.30.40.10">
    <property type="entry name" value="Zinc/RING finger domain, C3HC4 (zinc finger)"/>
    <property type="match status" value="1"/>
</dbReference>
<feature type="domain" description="RING-type" evidence="11">
    <location>
        <begin position="95"/>
        <end position="136"/>
    </location>
</feature>
<dbReference type="Pfam" id="PF13639">
    <property type="entry name" value="zf-RING_2"/>
    <property type="match status" value="1"/>
</dbReference>